<proteinExistence type="predicted"/>
<dbReference type="Pfam" id="PF00990">
    <property type="entry name" value="GGDEF"/>
    <property type="match status" value="1"/>
</dbReference>
<dbReference type="InterPro" id="IPR043128">
    <property type="entry name" value="Rev_trsase/Diguanyl_cyclase"/>
</dbReference>
<dbReference type="Gene3D" id="3.20.20.450">
    <property type="entry name" value="EAL domain"/>
    <property type="match status" value="1"/>
</dbReference>
<dbReference type="Proteomes" id="UP001159257">
    <property type="component" value="Unassembled WGS sequence"/>
</dbReference>
<feature type="transmembrane region" description="Helical" evidence="1">
    <location>
        <begin position="305"/>
        <end position="325"/>
    </location>
</feature>
<dbReference type="SUPFAM" id="SSF141868">
    <property type="entry name" value="EAL domain-like"/>
    <property type="match status" value="1"/>
</dbReference>
<dbReference type="Pfam" id="PF00563">
    <property type="entry name" value="EAL"/>
    <property type="match status" value="1"/>
</dbReference>
<comment type="caution">
    <text evidence="4">The sequence shown here is derived from an EMBL/GenBank/DDBJ whole genome shotgun (WGS) entry which is preliminary data.</text>
</comment>
<evidence type="ECO:0000313" key="4">
    <source>
        <dbReference type="EMBL" id="SMR73400.1"/>
    </source>
</evidence>
<dbReference type="NCBIfam" id="TIGR00254">
    <property type="entry name" value="GGDEF"/>
    <property type="match status" value="1"/>
</dbReference>
<dbReference type="PROSITE" id="PS50887">
    <property type="entry name" value="GGDEF"/>
    <property type="match status" value="1"/>
</dbReference>
<dbReference type="PANTHER" id="PTHR33121">
    <property type="entry name" value="CYCLIC DI-GMP PHOSPHODIESTERASE PDEF"/>
    <property type="match status" value="1"/>
</dbReference>
<name>A0ABY1RZ29_9GAMM</name>
<dbReference type="InterPro" id="IPR000160">
    <property type="entry name" value="GGDEF_dom"/>
</dbReference>
<gene>
    <name evidence="4" type="ORF">SAMN04487964_10462</name>
</gene>
<dbReference type="InterPro" id="IPR035919">
    <property type="entry name" value="EAL_sf"/>
</dbReference>
<feature type="transmembrane region" description="Helical" evidence="1">
    <location>
        <begin position="12"/>
        <end position="35"/>
    </location>
</feature>
<feature type="domain" description="GGDEF" evidence="3">
    <location>
        <begin position="356"/>
        <end position="493"/>
    </location>
</feature>
<dbReference type="CDD" id="cd01949">
    <property type="entry name" value="GGDEF"/>
    <property type="match status" value="1"/>
</dbReference>
<evidence type="ECO:0000256" key="1">
    <source>
        <dbReference type="SAM" id="Phobius"/>
    </source>
</evidence>
<dbReference type="InterPro" id="IPR050706">
    <property type="entry name" value="Cyclic-di-GMP_PDE-like"/>
</dbReference>
<dbReference type="CDD" id="cd18773">
    <property type="entry name" value="PDC1_HK_sensor"/>
    <property type="match status" value="1"/>
</dbReference>
<dbReference type="SMART" id="SM00052">
    <property type="entry name" value="EAL"/>
    <property type="match status" value="1"/>
</dbReference>
<keyword evidence="1" id="KW-0472">Membrane</keyword>
<reference evidence="4 5" key="1">
    <citation type="submission" date="2017-05" db="EMBL/GenBank/DDBJ databases">
        <authorList>
            <person name="Varghese N."/>
            <person name="Submissions S."/>
        </authorList>
    </citation>
    <scope>NUCLEOTIDE SEQUENCE [LARGE SCALE GENOMIC DNA]</scope>
    <source>
        <strain evidence="4 5">CGMCC 1.7287</strain>
    </source>
</reference>
<keyword evidence="1" id="KW-1133">Transmembrane helix</keyword>
<dbReference type="CDD" id="cd01948">
    <property type="entry name" value="EAL"/>
    <property type="match status" value="1"/>
</dbReference>
<protein>
    <submittedName>
        <fullName evidence="4">Diguanylate cyclase (GGDEF) domain-containing protein</fullName>
    </submittedName>
</protein>
<dbReference type="EMBL" id="FXWV01000004">
    <property type="protein sequence ID" value="SMR73400.1"/>
    <property type="molecule type" value="Genomic_DNA"/>
</dbReference>
<organism evidence="4 5">
    <name type="scientific">Marinobacterium sediminicola</name>
    <dbReference type="NCBI Taxonomy" id="518898"/>
    <lineage>
        <taxon>Bacteria</taxon>
        <taxon>Pseudomonadati</taxon>
        <taxon>Pseudomonadota</taxon>
        <taxon>Gammaproteobacteria</taxon>
        <taxon>Oceanospirillales</taxon>
        <taxon>Oceanospirillaceae</taxon>
        <taxon>Marinobacterium</taxon>
    </lineage>
</organism>
<accession>A0ABY1RZ29</accession>
<feature type="domain" description="EAL" evidence="2">
    <location>
        <begin position="503"/>
        <end position="750"/>
    </location>
</feature>
<dbReference type="Gene3D" id="3.30.70.270">
    <property type="match status" value="1"/>
</dbReference>
<evidence type="ECO:0000313" key="5">
    <source>
        <dbReference type="Proteomes" id="UP001159257"/>
    </source>
</evidence>
<dbReference type="SMART" id="SM00267">
    <property type="entry name" value="GGDEF"/>
    <property type="match status" value="1"/>
</dbReference>
<dbReference type="InterPro" id="IPR029787">
    <property type="entry name" value="Nucleotide_cyclase"/>
</dbReference>
<evidence type="ECO:0000259" key="2">
    <source>
        <dbReference type="PROSITE" id="PS50883"/>
    </source>
</evidence>
<sequence length="766" mass="86607">MITPKRKYLDFIAQNTILINILLITLLSWASFWVYTYITVDTTKQSVNAQFQQRILDRFDSALISMDRRTAEIEHKASVLARQLSNRLTSMSTRQQLLEQTLAMAPDLIGAGLYSAETKHSPLLTLRPQGNQTDANAAPEWLQQLPESFKVNPTADTVWWSPVHRMSGSQEPVITLVRPILSEQGVLQGLLGLDWQVASILELARDAEATPGTLVWLTDSRNLQLAPPYQDHRRERVHTVMTQAQATTPQAIFVSDFEYQPLNLPEHPVMLYYTRAESGLKLSVAIPLDELDAPLASLQERSSTYLIVLGGVMLLLTLFGLIRLLPSLRNMRLSDHDKLTGLPNRLRLLQDLERDSSVSLILVNMDRFREVNSLFGDECGDLILKQVALRLESFMSSDENRGGRLYRVTGDEFALSLPRRRPELVLQQLEAILNCVRQSPVFWRNHEIGLSATAGAAVPWVNSPKEHSLYIYAREALREARMKGLHCRVFDGSEPLEQEFEHNQKWAGKLRDALDEEGLVAWFQPILNNTTGRIDKYECLVRMLDTNGEVVSPGKFLGVASKLRLEGHITRVMVEKCFTRFADSPMQFSINLSYSDLQQEELTAFILQRLDETGVGPRVIFELLESDHIENYDQVRHFVDEVKKRGCRIAIDDFGTGYSNFEHLLQLKVDFIKIDGSLIRNLDKDPNSRRVARGIVGLARSMKIETVAEFVHSPAVQMEVLRLGISFSQGELIGMPAPELLISVPKELTRLSYSGRNQARSAALGI</sequence>
<dbReference type="RefSeq" id="WP_239039694.1">
    <property type="nucleotide sequence ID" value="NZ_BAAAEY010000001.1"/>
</dbReference>
<dbReference type="PANTHER" id="PTHR33121:SF79">
    <property type="entry name" value="CYCLIC DI-GMP PHOSPHODIESTERASE PDED-RELATED"/>
    <property type="match status" value="1"/>
</dbReference>
<keyword evidence="5" id="KW-1185">Reference proteome</keyword>
<dbReference type="InterPro" id="IPR001633">
    <property type="entry name" value="EAL_dom"/>
</dbReference>
<dbReference type="SUPFAM" id="SSF55073">
    <property type="entry name" value="Nucleotide cyclase"/>
    <property type="match status" value="1"/>
</dbReference>
<evidence type="ECO:0000259" key="3">
    <source>
        <dbReference type="PROSITE" id="PS50887"/>
    </source>
</evidence>
<keyword evidence="1" id="KW-0812">Transmembrane</keyword>
<dbReference type="PROSITE" id="PS50883">
    <property type="entry name" value="EAL"/>
    <property type="match status" value="1"/>
</dbReference>